<keyword evidence="3" id="KW-0328">Glycosyltransferase</keyword>
<keyword evidence="2" id="KW-1003">Cell membrane</keyword>
<evidence type="ECO:0000256" key="7">
    <source>
        <dbReference type="ARBA" id="ARBA00023136"/>
    </source>
</evidence>
<keyword evidence="6 8" id="KW-1133">Transmembrane helix</keyword>
<evidence type="ECO:0000313" key="11">
    <source>
        <dbReference type="Proteomes" id="UP000051861"/>
    </source>
</evidence>
<organism evidence="10 11">
    <name type="scientific">candidate division WOR-1 bacterium DG_54_3</name>
    <dbReference type="NCBI Taxonomy" id="1703775"/>
    <lineage>
        <taxon>Bacteria</taxon>
        <taxon>Bacillati</taxon>
        <taxon>Saganbacteria</taxon>
    </lineage>
</organism>
<keyword evidence="5 8" id="KW-0812">Transmembrane</keyword>
<dbReference type="GO" id="GO:0016763">
    <property type="term" value="F:pentosyltransferase activity"/>
    <property type="evidence" value="ECO:0007669"/>
    <property type="project" value="TreeGrafter"/>
</dbReference>
<dbReference type="Proteomes" id="UP000051861">
    <property type="component" value="Unassembled WGS sequence"/>
</dbReference>
<feature type="transmembrane region" description="Helical" evidence="8">
    <location>
        <begin position="117"/>
        <end position="136"/>
    </location>
</feature>
<dbReference type="PANTHER" id="PTHR33908:SF11">
    <property type="entry name" value="MEMBRANE PROTEIN"/>
    <property type="match status" value="1"/>
</dbReference>
<feature type="transmembrane region" description="Helical" evidence="8">
    <location>
        <begin position="433"/>
        <end position="453"/>
    </location>
</feature>
<evidence type="ECO:0000259" key="9">
    <source>
        <dbReference type="Pfam" id="PF13231"/>
    </source>
</evidence>
<evidence type="ECO:0000313" key="10">
    <source>
        <dbReference type="EMBL" id="KPJ69601.1"/>
    </source>
</evidence>
<name>A0A0S7Y4C1_UNCSA</name>
<keyword evidence="4" id="KW-0808">Transferase</keyword>
<dbReference type="InterPro" id="IPR050297">
    <property type="entry name" value="LipidA_mod_glycosyltrf_83"/>
</dbReference>
<keyword evidence="7 8" id="KW-0472">Membrane</keyword>
<feature type="transmembrane region" description="Helical" evidence="8">
    <location>
        <begin position="167"/>
        <end position="200"/>
    </location>
</feature>
<feature type="transmembrane region" description="Helical" evidence="8">
    <location>
        <begin position="268"/>
        <end position="288"/>
    </location>
</feature>
<reference evidence="10 11" key="1">
    <citation type="journal article" date="2015" name="Microbiome">
        <title>Genomic resolution of linkages in carbon, nitrogen, and sulfur cycling among widespread estuary sediment bacteria.</title>
        <authorList>
            <person name="Baker B.J."/>
            <person name="Lazar C.S."/>
            <person name="Teske A.P."/>
            <person name="Dick G.J."/>
        </authorList>
    </citation>
    <scope>NUCLEOTIDE SEQUENCE [LARGE SCALE GENOMIC DNA]</scope>
    <source>
        <strain evidence="10">DG_54_3</strain>
    </source>
</reference>
<comment type="caution">
    <text evidence="10">The sequence shown here is derived from an EMBL/GenBank/DDBJ whole genome shotgun (WGS) entry which is preliminary data.</text>
</comment>
<feature type="domain" description="Glycosyltransferase RgtA/B/C/D-like" evidence="9">
    <location>
        <begin position="75"/>
        <end position="216"/>
    </location>
</feature>
<gene>
    <name evidence="10" type="ORF">AMJ44_03320</name>
</gene>
<protein>
    <recommendedName>
        <fullName evidence="9">Glycosyltransferase RgtA/B/C/D-like domain-containing protein</fullName>
    </recommendedName>
</protein>
<accession>A0A0S7Y4C1</accession>
<dbReference type="GO" id="GO:0009103">
    <property type="term" value="P:lipopolysaccharide biosynthetic process"/>
    <property type="evidence" value="ECO:0007669"/>
    <property type="project" value="UniProtKB-ARBA"/>
</dbReference>
<feature type="transmembrane region" description="Helical" evidence="8">
    <location>
        <begin position="143"/>
        <end position="161"/>
    </location>
</feature>
<feature type="transmembrane region" description="Helical" evidence="8">
    <location>
        <begin position="212"/>
        <end position="232"/>
    </location>
</feature>
<evidence type="ECO:0000256" key="4">
    <source>
        <dbReference type="ARBA" id="ARBA00022679"/>
    </source>
</evidence>
<feature type="transmembrane region" description="Helical" evidence="8">
    <location>
        <begin position="300"/>
        <end position="321"/>
    </location>
</feature>
<feature type="transmembrane region" description="Helical" evidence="8">
    <location>
        <begin position="68"/>
        <end position="87"/>
    </location>
</feature>
<feature type="transmembrane region" description="Helical" evidence="8">
    <location>
        <begin position="389"/>
        <end position="413"/>
    </location>
</feature>
<feature type="transmembrane region" description="Helical" evidence="8">
    <location>
        <begin position="94"/>
        <end position="111"/>
    </location>
</feature>
<evidence type="ECO:0000256" key="3">
    <source>
        <dbReference type="ARBA" id="ARBA00022676"/>
    </source>
</evidence>
<comment type="subcellular location">
    <subcellularLocation>
        <location evidence="1">Cell membrane</location>
        <topology evidence="1">Multi-pass membrane protein</topology>
    </subcellularLocation>
</comment>
<evidence type="ECO:0000256" key="8">
    <source>
        <dbReference type="SAM" id="Phobius"/>
    </source>
</evidence>
<dbReference type="AlphaFoldDB" id="A0A0S7Y4C1"/>
<evidence type="ECO:0000256" key="1">
    <source>
        <dbReference type="ARBA" id="ARBA00004651"/>
    </source>
</evidence>
<evidence type="ECO:0000256" key="6">
    <source>
        <dbReference type="ARBA" id="ARBA00022989"/>
    </source>
</evidence>
<feature type="transmembrane region" description="Helical" evidence="8">
    <location>
        <begin position="358"/>
        <end position="377"/>
    </location>
</feature>
<feature type="transmembrane region" description="Helical" evidence="8">
    <location>
        <begin position="327"/>
        <end position="346"/>
    </location>
</feature>
<dbReference type="GO" id="GO:0005886">
    <property type="term" value="C:plasma membrane"/>
    <property type="evidence" value="ECO:0007669"/>
    <property type="project" value="UniProtKB-SubCell"/>
</dbReference>
<dbReference type="PANTHER" id="PTHR33908">
    <property type="entry name" value="MANNOSYLTRANSFERASE YKCB-RELATED"/>
    <property type="match status" value="1"/>
</dbReference>
<dbReference type="InterPro" id="IPR038731">
    <property type="entry name" value="RgtA/B/C-like"/>
</dbReference>
<proteinExistence type="predicted"/>
<dbReference type="EMBL" id="LIZX01000020">
    <property type="protein sequence ID" value="KPJ69601.1"/>
    <property type="molecule type" value="Genomic_DNA"/>
</dbReference>
<sequence>MSNKRIFVFLTLTLFFLLFSLRTINLTADPPSTLSESAGPYGDPGGYSYNARNKIVFGQWELDRFNPMYISLIPHFLTYCSFKLFGVGIAQMNLVPIFFSCLILIFFFLIIKKMLNSSMGLMAVAFLGINYLFIMYSRIANRIMPMIFFLILSLIFFHRGVKKNEWFFLAGFSCLLALISKGVCIYILAAIFLGFIVYLGLNFNIKKALLPFGYFVSGFFIACIIWIAFVYIPYGYMLKSISEINTQFLIPPKSIPKILGHFWTKPSILFTNMPIISLLACFSFLILVYRIIHKPKEVNLLECIMIFWYAAGFVYFSIIYQRVTRHFIPQILPMIFLSTILIHNFLQSSRIARPKKFRLLFGLALFSWLLFPISQLLKLILEKLPESLSNIWIATSLLAITTLFITILFFLIIKLWPRSFEISLTSSVKKVSVIGVLLAVLLLQGQKYISWALHPQFKLEQISTDLGKAFDQAAIAGLWAPVICLENKHRAHESYPGYVNDEKEFLEKFKITHVFATTFFGGLEHNYYWRNFPEAMARAKLIAKYYIWKGNALLYDLHPSLENFDKKNHFEAEIFTLPETMPRYDSDSTGKFAAFGEKNKARFIVIASSSEKIAAGKHIVTFRMKKEKSDLKKDVRIARIDVISREINRPLAIKNISGMSLPQDEKYQDISLPVYLKTPLKLDFRLYTDGVVNLWVDHVRIMNDAK</sequence>
<evidence type="ECO:0000256" key="2">
    <source>
        <dbReference type="ARBA" id="ARBA00022475"/>
    </source>
</evidence>
<evidence type="ECO:0000256" key="5">
    <source>
        <dbReference type="ARBA" id="ARBA00022692"/>
    </source>
</evidence>
<dbReference type="Pfam" id="PF13231">
    <property type="entry name" value="PMT_2"/>
    <property type="match status" value="1"/>
</dbReference>